<reference evidence="1 2" key="1">
    <citation type="submission" date="2019-07" db="EMBL/GenBank/DDBJ databases">
        <title>Whole genome shotgun sequence of Vibrio sagamiensis NBRC 104589.</title>
        <authorList>
            <person name="Hosoyama A."/>
            <person name="Uohara A."/>
            <person name="Ohji S."/>
            <person name="Ichikawa N."/>
        </authorList>
    </citation>
    <scope>NUCLEOTIDE SEQUENCE [LARGE SCALE GENOMIC DNA]</scope>
    <source>
        <strain evidence="1 2">NBRC 104589</strain>
    </source>
</reference>
<accession>A0A511QJH9</accession>
<keyword evidence="2" id="KW-1185">Reference proteome</keyword>
<evidence type="ECO:0000313" key="2">
    <source>
        <dbReference type="Proteomes" id="UP000321922"/>
    </source>
</evidence>
<comment type="caution">
    <text evidence="1">The sequence shown here is derived from an EMBL/GenBank/DDBJ whole genome shotgun (WGS) entry which is preliminary data.</text>
</comment>
<name>A0A511QJH9_9VIBR</name>
<evidence type="ECO:0000313" key="1">
    <source>
        <dbReference type="EMBL" id="GEM77480.1"/>
    </source>
</evidence>
<organism evidence="1 2">
    <name type="scientific">Vibrio sagamiensis NBRC 104589</name>
    <dbReference type="NCBI Taxonomy" id="1219064"/>
    <lineage>
        <taxon>Bacteria</taxon>
        <taxon>Pseudomonadati</taxon>
        <taxon>Pseudomonadota</taxon>
        <taxon>Gammaproteobacteria</taxon>
        <taxon>Vibrionales</taxon>
        <taxon>Vibrionaceae</taxon>
        <taxon>Vibrio</taxon>
    </lineage>
</organism>
<dbReference type="EMBL" id="BJXJ01000057">
    <property type="protein sequence ID" value="GEM77480.1"/>
    <property type="molecule type" value="Genomic_DNA"/>
</dbReference>
<dbReference type="Proteomes" id="UP000321922">
    <property type="component" value="Unassembled WGS sequence"/>
</dbReference>
<gene>
    <name evidence="1" type="ORF">VSA01S_35920</name>
</gene>
<proteinExistence type="predicted"/>
<dbReference type="RefSeq" id="WP_158000753.1">
    <property type="nucleotide sequence ID" value="NZ_BAOJ01000003.1"/>
</dbReference>
<protein>
    <submittedName>
        <fullName evidence="1">Uncharacterized protein</fullName>
    </submittedName>
</protein>
<dbReference type="AlphaFoldDB" id="A0A511QJH9"/>
<sequence>MNKNSKLASKVEQDFGVAFERAPFTINQLNEVSDNEIFQNLIFDTTHRPMSQ</sequence>